<dbReference type="EMBL" id="JXCE01000060">
    <property type="protein sequence ID" value="KPA42632.1"/>
    <property type="molecule type" value="Genomic_DNA"/>
</dbReference>
<evidence type="ECO:0000313" key="1">
    <source>
        <dbReference type="EMBL" id="KPA42632.1"/>
    </source>
</evidence>
<sequence length="1235" mass="141411">MPRAAPEIIQDLRQQNSAKKRKHAIPEFTKALRRDSFQATWEAVGAASGVASLMRELSIRDLRELCKRLGMTASARQARPQRRAALGELVIILFEGHNDGRPLNRFYQNIVPACELEIIERFRCPWTPSQQKFLLAGQREHNEIKFLDEISSKDVVLVQRQSLFRGNIPLTERILKTILTSKKCPPDLIDELVMRSLKRLLKSRYDDKTRNQYLDLVLQVAQRHEDEIARQLSLEKGGLVQFIVDRWCNAPPGSESKRELNSYLKQAIELLPSTSKSQANDFGRLQRAICDSTRLSHEERYGLFRLFLLHMKDYQVDIESNSEEDLTRLRQFTQWPSSLFFSMSYRMSLRLFEKLDKLFPQRDFLQVETQKGTILNQSQGRIKHSPCGDVEIVKALLVRRSKTQHEHPGWLQHAIDLIKERRTKAQQSREAAERAYFAISAVNLCAAAGHLPSLKETILWSQRFIKDSAVSHRLFSENVLSTREIGELLGAMPDGNIDSPEAVVAFTFSLSKTDLDLANQILIEMVVSVNMAAGEPGFQAHNWTWLLNLIRSMAIDRRASNLDILFNSLSKCTESDRERCQRDLLEIVWKPMIDTLIQIEAALEATHGSLHLDSIKGIYLYQRLANASLSPLTLAELTQFLIDQMRARLGSRGLRAQMHSVVSAIDCLASSEPQLACPFIRDLILDDDFKEASSWHRQLMSHKFLSVLPARKAEEFLRTMANAMTERMRDQNQNFDWKEAESVKDLDTSMDKKSRPIKVTTVKMLAQLLQHKIFIDPSLSCEILIGLLSEARHIDIRLATAESLLETMEQPDCPPSIRDRILSALEEYVVPVASQLNERRDVTESDWTAASEDDANLPAIGEDTPLLDLLIEKTRLSKLKDTDKLRLAQMVTTAIEQSAVLNTRYLNLFLTKNNFPLETLPKMPVHLAPLSKAFIHLTPYMSSSAYEMIRAATFLYVEPSTGMKAISKAVREDRELVNSNSGKHWLSQFASGNEHRFVLIHVPRLLQQSPDQLSSKLVSDGVNRTSLLQLVHGWVERMLKVDRTGDIVTIVRRLSSDRLKSREHWENWYKNCLPVIETVILQTKEAQPPALFLIKLHTLPLPLPDATEEEDRAFTEKLYEVIEGLARRQDYPYHTDLGTLKQEINYWPLAECFGRFALKLAAAQDLKEEEEPRLADYLCWEIVAHLLTKASGPKALGMRVKKLLQEWSEFDDKMIKAMGIDLERTIRHRDWLTTN</sequence>
<dbReference type="AlphaFoldDB" id="A0A0M9EZ32"/>
<evidence type="ECO:0000313" key="2">
    <source>
        <dbReference type="Proteomes" id="UP000037904"/>
    </source>
</evidence>
<name>A0A0M9EZ32_FUSLA</name>
<gene>
    <name evidence="1" type="ORF">FLAG1_04493</name>
</gene>
<comment type="caution">
    <text evidence="1">The sequence shown here is derived from an EMBL/GenBank/DDBJ whole genome shotgun (WGS) entry which is preliminary data.</text>
</comment>
<dbReference type="Proteomes" id="UP000037904">
    <property type="component" value="Unassembled WGS sequence"/>
</dbReference>
<dbReference type="OrthoDB" id="2549237at2759"/>
<organism evidence="1 2">
    <name type="scientific">Fusarium langsethiae</name>
    <dbReference type="NCBI Taxonomy" id="179993"/>
    <lineage>
        <taxon>Eukaryota</taxon>
        <taxon>Fungi</taxon>
        <taxon>Dikarya</taxon>
        <taxon>Ascomycota</taxon>
        <taxon>Pezizomycotina</taxon>
        <taxon>Sordariomycetes</taxon>
        <taxon>Hypocreomycetidae</taxon>
        <taxon>Hypocreales</taxon>
        <taxon>Nectriaceae</taxon>
        <taxon>Fusarium</taxon>
    </lineage>
</organism>
<keyword evidence="2" id="KW-1185">Reference proteome</keyword>
<protein>
    <submittedName>
        <fullName evidence="1">Uncharacterized protein</fullName>
    </submittedName>
</protein>
<accession>A0A0M9EZ32</accession>
<proteinExistence type="predicted"/>
<reference evidence="1 2" key="1">
    <citation type="submission" date="2015-04" db="EMBL/GenBank/DDBJ databases">
        <title>The draft genome sequence of Fusarium langsethiae, a T-2/HT-2 mycotoxin producer.</title>
        <authorList>
            <person name="Lysoe E."/>
            <person name="Divon H.H."/>
            <person name="Terzi V."/>
            <person name="Orru L."/>
            <person name="Lamontanara A."/>
            <person name="Kolseth A.-K."/>
            <person name="Frandsen R.J."/>
            <person name="Nielsen K."/>
            <person name="Thrane U."/>
        </authorList>
    </citation>
    <scope>NUCLEOTIDE SEQUENCE [LARGE SCALE GENOMIC DNA]</scope>
    <source>
        <strain evidence="1 2">Fl201059</strain>
    </source>
</reference>